<feature type="transmembrane region" description="Helical" evidence="1">
    <location>
        <begin position="105"/>
        <end position="126"/>
    </location>
</feature>
<evidence type="ECO:0000256" key="1">
    <source>
        <dbReference type="SAM" id="Phobius"/>
    </source>
</evidence>
<feature type="transmembrane region" description="Helical" evidence="1">
    <location>
        <begin position="12"/>
        <end position="32"/>
    </location>
</feature>
<keyword evidence="1" id="KW-1133">Transmembrane helix</keyword>
<protein>
    <submittedName>
        <fullName evidence="2">Uncharacterized protein</fullName>
    </submittedName>
</protein>
<keyword evidence="4" id="KW-1185">Reference proteome</keyword>
<evidence type="ECO:0000313" key="2">
    <source>
        <dbReference type="EMBL" id="KAJ3657684.1"/>
    </source>
</evidence>
<keyword evidence="1" id="KW-0472">Membrane</keyword>
<proteinExistence type="predicted"/>
<evidence type="ECO:0000313" key="4">
    <source>
        <dbReference type="Proteomes" id="UP001168821"/>
    </source>
</evidence>
<name>A0AA38MIW7_9CUCU</name>
<feature type="transmembrane region" description="Helical" evidence="1">
    <location>
        <begin position="74"/>
        <end position="93"/>
    </location>
</feature>
<reference evidence="2" key="1">
    <citation type="journal article" date="2023" name="G3 (Bethesda)">
        <title>Whole genome assemblies of Zophobas morio and Tenebrio molitor.</title>
        <authorList>
            <person name="Kaur S."/>
            <person name="Stinson S.A."/>
            <person name="diCenzo G.C."/>
        </authorList>
    </citation>
    <scope>NUCLEOTIDE SEQUENCE</scope>
    <source>
        <strain evidence="2">QUZm001</strain>
    </source>
</reference>
<dbReference type="EMBL" id="JALNTZ010000003">
    <property type="protein sequence ID" value="KAJ3657686.1"/>
    <property type="molecule type" value="Genomic_DNA"/>
</dbReference>
<accession>A0AA38MIW7</accession>
<keyword evidence="1" id="KW-0812">Transmembrane</keyword>
<feature type="transmembrane region" description="Helical" evidence="1">
    <location>
        <begin position="44"/>
        <end position="67"/>
    </location>
</feature>
<dbReference type="Proteomes" id="UP001168821">
    <property type="component" value="Unassembled WGS sequence"/>
</dbReference>
<sequence>MARSCSDMKPGAFFAAAFNLLVGGLTLGGAIYKVAINKNGRMGLLVIMFLLSLLLIHNGVLLIVGIVMVNREYVVLYLVLNCVNWLVGTFVVVKEMSGKMGILSYIGFSILLVVAWCAEVVVYLFYRKMSRREFAHVEIVVEEKAISSSSS</sequence>
<gene>
    <name evidence="2" type="ORF">Zmor_009471</name>
    <name evidence="3" type="ORF">Zmor_009473</name>
</gene>
<comment type="caution">
    <text evidence="2">The sequence shown here is derived from an EMBL/GenBank/DDBJ whole genome shotgun (WGS) entry which is preliminary data.</text>
</comment>
<evidence type="ECO:0000313" key="3">
    <source>
        <dbReference type="EMBL" id="KAJ3657686.1"/>
    </source>
</evidence>
<dbReference type="AlphaFoldDB" id="A0AA38MIW7"/>
<dbReference type="EMBL" id="JALNTZ010000003">
    <property type="protein sequence ID" value="KAJ3657684.1"/>
    <property type="molecule type" value="Genomic_DNA"/>
</dbReference>
<organism evidence="2 4">
    <name type="scientific">Zophobas morio</name>
    <dbReference type="NCBI Taxonomy" id="2755281"/>
    <lineage>
        <taxon>Eukaryota</taxon>
        <taxon>Metazoa</taxon>
        <taxon>Ecdysozoa</taxon>
        <taxon>Arthropoda</taxon>
        <taxon>Hexapoda</taxon>
        <taxon>Insecta</taxon>
        <taxon>Pterygota</taxon>
        <taxon>Neoptera</taxon>
        <taxon>Endopterygota</taxon>
        <taxon>Coleoptera</taxon>
        <taxon>Polyphaga</taxon>
        <taxon>Cucujiformia</taxon>
        <taxon>Tenebrionidae</taxon>
        <taxon>Zophobas</taxon>
    </lineage>
</organism>